<evidence type="ECO:0000256" key="1">
    <source>
        <dbReference type="SAM" id="Phobius"/>
    </source>
</evidence>
<evidence type="ECO:0000313" key="3">
    <source>
        <dbReference type="Proteomes" id="UP000772434"/>
    </source>
</evidence>
<keyword evidence="1" id="KW-1133">Transmembrane helix</keyword>
<name>A0A9P5PLM8_9AGAR</name>
<keyword evidence="3" id="KW-1185">Reference proteome</keyword>
<proteinExistence type="predicted"/>
<sequence length="227" mass="25431">MVDNFVLFFSSTITISQGTYAEPFTPCFAGGNLEIQIFIVIAPLLQLTFETIIFILTLVRTAHHVMQSRKSGFCSIAETVLHDGTLYFFTIFIAASIQAAFQLNTLFRSRVISAPEEEVSPFIVSLLSVLPNLLLNRFVLNLRAFSDFHTAQHSSQGPSDTTLLSTLDFSGNRWIGNMGAPLDPNQWDEVDEPKNRIEPEQGDGEIEWEVLDRVTYPLTTQVLPDDI</sequence>
<accession>A0A9P5PLM8</accession>
<feature type="transmembrane region" description="Helical" evidence="1">
    <location>
        <begin position="80"/>
        <end position="101"/>
    </location>
</feature>
<feature type="transmembrane region" description="Helical" evidence="1">
    <location>
        <begin position="37"/>
        <end position="59"/>
    </location>
</feature>
<evidence type="ECO:0000313" key="2">
    <source>
        <dbReference type="EMBL" id="KAF9064220.1"/>
    </source>
</evidence>
<comment type="caution">
    <text evidence="2">The sequence shown here is derived from an EMBL/GenBank/DDBJ whole genome shotgun (WGS) entry which is preliminary data.</text>
</comment>
<gene>
    <name evidence="2" type="ORF">BDP27DRAFT_1333844</name>
</gene>
<dbReference type="Proteomes" id="UP000772434">
    <property type="component" value="Unassembled WGS sequence"/>
</dbReference>
<dbReference type="EMBL" id="JADNRY010000128">
    <property type="protein sequence ID" value="KAF9064220.1"/>
    <property type="molecule type" value="Genomic_DNA"/>
</dbReference>
<reference evidence="2" key="1">
    <citation type="submission" date="2020-11" db="EMBL/GenBank/DDBJ databases">
        <authorList>
            <consortium name="DOE Joint Genome Institute"/>
            <person name="Ahrendt S."/>
            <person name="Riley R."/>
            <person name="Andreopoulos W."/>
            <person name="Labutti K."/>
            <person name="Pangilinan J."/>
            <person name="Ruiz-Duenas F.J."/>
            <person name="Barrasa J.M."/>
            <person name="Sanchez-Garcia M."/>
            <person name="Camarero S."/>
            <person name="Miyauchi S."/>
            <person name="Serrano A."/>
            <person name="Linde D."/>
            <person name="Babiker R."/>
            <person name="Drula E."/>
            <person name="Ayuso-Fernandez I."/>
            <person name="Pacheco R."/>
            <person name="Padilla G."/>
            <person name="Ferreira P."/>
            <person name="Barriuso J."/>
            <person name="Kellner H."/>
            <person name="Castanera R."/>
            <person name="Alfaro M."/>
            <person name="Ramirez L."/>
            <person name="Pisabarro A.G."/>
            <person name="Kuo A."/>
            <person name="Tritt A."/>
            <person name="Lipzen A."/>
            <person name="He G."/>
            <person name="Yan M."/>
            <person name="Ng V."/>
            <person name="Cullen D."/>
            <person name="Martin F."/>
            <person name="Rosso M.-N."/>
            <person name="Henrissat B."/>
            <person name="Hibbett D."/>
            <person name="Martinez A.T."/>
            <person name="Grigoriev I.V."/>
        </authorList>
    </citation>
    <scope>NUCLEOTIDE SEQUENCE</scope>
    <source>
        <strain evidence="2">AH 40177</strain>
    </source>
</reference>
<dbReference type="AlphaFoldDB" id="A0A9P5PLM8"/>
<organism evidence="2 3">
    <name type="scientific">Rhodocollybia butyracea</name>
    <dbReference type="NCBI Taxonomy" id="206335"/>
    <lineage>
        <taxon>Eukaryota</taxon>
        <taxon>Fungi</taxon>
        <taxon>Dikarya</taxon>
        <taxon>Basidiomycota</taxon>
        <taxon>Agaricomycotina</taxon>
        <taxon>Agaricomycetes</taxon>
        <taxon>Agaricomycetidae</taxon>
        <taxon>Agaricales</taxon>
        <taxon>Marasmiineae</taxon>
        <taxon>Omphalotaceae</taxon>
        <taxon>Rhodocollybia</taxon>
    </lineage>
</organism>
<keyword evidence="1" id="KW-0812">Transmembrane</keyword>
<protein>
    <submittedName>
        <fullName evidence="2">Uncharacterized protein</fullName>
    </submittedName>
</protein>
<keyword evidence="1" id="KW-0472">Membrane</keyword>